<protein>
    <recommendedName>
        <fullName evidence="3">Tetratricopeptide repeat protein</fullName>
    </recommendedName>
</protein>
<accession>A0A4Q1K9W7</accession>
<reference evidence="2" key="1">
    <citation type="submission" date="2019-01" db="EMBL/GenBank/DDBJ databases">
        <title>Cytophagaceae bacterium strain CAR-16.</title>
        <authorList>
            <person name="Chen W.-M."/>
        </authorList>
    </citation>
    <scope>NUCLEOTIDE SEQUENCE [LARGE SCALE GENOMIC DNA]</scope>
    <source>
        <strain evidence="2">WWJ-16</strain>
    </source>
</reference>
<dbReference type="RefSeq" id="WP_129461050.1">
    <property type="nucleotide sequence ID" value="NZ_SBKN01000003.1"/>
</dbReference>
<evidence type="ECO:0008006" key="3">
    <source>
        <dbReference type="Google" id="ProtNLM"/>
    </source>
</evidence>
<sequence length="141" mass="16767">MQLTQQEFDGADCWRALAKAGNYEAAATLQLEFINKGKVRNLTSLYWHVGQLFALDNKIEKAIHYMQKTQTVFTKWLGGEEGKTWYYFTKATMAFLQRDRATFNRILLKWERKFPKDKNYIELTRLDKNWELPYRQATLNS</sequence>
<gene>
    <name evidence="1" type="ORF">EQG61_06195</name>
</gene>
<dbReference type="Proteomes" id="UP000289857">
    <property type="component" value="Unassembled WGS sequence"/>
</dbReference>
<evidence type="ECO:0000313" key="2">
    <source>
        <dbReference type="Proteomes" id="UP000289857"/>
    </source>
</evidence>
<dbReference type="OrthoDB" id="1365069at2"/>
<organism evidence="1 2">
    <name type="scientific">Flavobacterium stagni</name>
    <dbReference type="NCBI Taxonomy" id="2506421"/>
    <lineage>
        <taxon>Bacteria</taxon>
        <taxon>Pseudomonadati</taxon>
        <taxon>Bacteroidota</taxon>
        <taxon>Flavobacteriia</taxon>
        <taxon>Flavobacteriales</taxon>
        <taxon>Flavobacteriaceae</taxon>
        <taxon>Flavobacterium</taxon>
    </lineage>
</organism>
<comment type="caution">
    <text evidence="1">The sequence shown here is derived from an EMBL/GenBank/DDBJ whole genome shotgun (WGS) entry which is preliminary data.</text>
</comment>
<evidence type="ECO:0000313" key="1">
    <source>
        <dbReference type="EMBL" id="RXR22820.1"/>
    </source>
</evidence>
<name>A0A4Q1K9W7_9FLAO</name>
<proteinExistence type="predicted"/>
<dbReference type="AlphaFoldDB" id="A0A4Q1K9W7"/>
<dbReference type="EMBL" id="SBKN01000003">
    <property type="protein sequence ID" value="RXR22820.1"/>
    <property type="molecule type" value="Genomic_DNA"/>
</dbReference>
<keyword evidence="2" id="KW-1185">Reference proteome</keyword>